<feature type="domain" description="GFO/IDH/MocA-like oxidoreductase" evidence="2">
    <location>
        <begin position="132"/>
        <end position="247"/>
    </location>
</feature>
<accession>A0ABV0EWK7</accession>
<keyword evidence="4" id="KW-1185">Reference proteome</keyword>
<dbReference type="PANTHER" id="PTHR43054:SF1">
    <property type="entry name" value="SCYLLO-INOSITOL 2-DEHYDROGENASE (NADP(+)) IOLU"/>
    <property type="match status" value="1"/>
</dbReference>
<gene>
    <name evidence="3" type="ORF">JZO67_003985</name>
</gene>
<dbReference type="InterPro" id="IPR036291">
    <property type="entry name" value="NAD(P)-bd_dom_sf"/>
</dbReference>
<dbReference type="InterPro" id="IPR000683">
    <property type="entry name" value="Gfo/Idh/MocA-like_OxRdtase_N"/>
</dbReference>
<organism evidence="3 4">
    <name type="scientific">Candidatus Enterococcus ferrettii</name>
    <dbReference type="NCBI Taxonomy" id="2815324"/>
    <lineage>
        <taxon>Bacteria</taxon>
        <taxon>Bacillati</taxon>
        <taxon>Bacillota</taxon>
        <taxon>Bacilli</taxon>
        <taxon>Lactobacillales</taxon>
        <taxon>Enterococcaceae</taxon>
        <taxon>Enterococcus</taxon>
    </lineage>
</organism>
<dbReference type="RefSeq" id="WP_207704762.1">
    <property type="nucleotide sequence ID" value="NZ_JAFREL020000003.1"/>
</dbReference>
<comment type="caution">
    <text evidence="3">The sequence shown here is derived from an EMBL/GenBank/DDBJ whole genome shotgun (WGS) entry which is preliminary data.</text>
</comment>
<dbReference type="SUPFAM" id="SSF51735">
    <property type="entry name" value="NAD(P)-binding Rossmann-fold domains"/>
    <property type="match status" value="1"/>
</dbReference>
<proteinExistence type="predicted"/>
<sequence length="318" mass="35916">MKLGIVGAGMIVKDFLTVTPDLPQIELSAILSSERSLEKNKELQTVHGIKAIFTDYSDFLREGNFDTVYIALPNHLHYQYALEALIAGKHVICEKPFTMHLQELQDLQEKAREKDLLLFEAITNQYLGNFRRIKEHLDKIAPIHLISCNYSQYSSRYDAFKKGEVPLAFDPAAGGGALMDINIYNLHIVVGLLGEPRIARYFPNYQRGVDTSGVVMMDYGQAKAVCVGSKDTDAESYVRIQGEAGEIIVKGPTNSLKSGYVKLRSGVQHVLNNNVHTHRMYEEFHRFAKAIDQHDIVFANEQMRHSLEVMSVLEKTRS</sequence>
<dbReference type="InterPro" id="IPR055170">
    <property type="entry name" value="GFO_IDH_MocA-like_dom"/>
</dbReference>
<dbReference type="Proteomes" id="UP000664357">
    <property type="component" value="Unassembled WGS sequence"/>
</dbReference>
<evidence type="ECO:0000313" key="3">
    <source>
        <dbReference type="EMBL" id="MEO1772003.1"/>
    </source>
</evidence>
<name>A0ABV0EWK7_9ENTE</name>
<dbReference type="Gene3D" id="3.40.50.720">
    <property type="entry name" value="NAD(P)-binding Rossmann-like Domain"/>
    <property type="match status" value="1"/>
</dbReference>
<reference evidence="3 4" key="1">
    <citation type="submission" date="2024-02" db="EMBL/GenBank/DDBJ databases">
        <title>The Genome Sequence of Enterococcus sp. DIV0159.</title>
        <authorList>
            <person name="Earl A."/>
            <person name="Manson A."/>
            <person name="Gilmore M."/>
            <person name="Sanders J."/>
            <person name="Shea T."/>
            <person name="Howe W."/>
            <person name="Livny J."/>
            <person name="Cuomo C."/>
            <person name="Neafsey D."/>
            <person name="Birren B."/>
        </authorList>
    </citation>
    <scope>NUCLEOTIDE SEQUENCE [LARGE SCALE GENOMIC DNA]</scope>
    <source>
        <strain evidence="3 4">665A</strain>
    </source>
</reference>
<evidence type="ECO:0000259" key="1">
    <source>
        <dbReference type="Pfam" id="PF01408"/>
    </source>
</evidence>
<dbReference type="Pfam" id="PF01408">
    <property type="entry name" value="GFO_IDH_MocA"/>
    <property type="match status" value="1"/>
</dbReference>
<evidence type="ECO:0008006" key="5">
    <source>
        <dbReference type="Google" id="ProtNLM"/>
    </source>
</evidence>
<dbReference type="Gene3D" id="3.30.360.10">
    <property type="entry name" value="Dihydrodipicolinate Reductase, domain 2"/>
    <property type="match status" value="1"/>
</dbReference>
<feature type="domain" description="Gfo/Idh/MocA-like oxidoreductase N-terminal" evidence="1">
    <location>
        <begin position="2"/>
        <end position="119"/>
    </location>
</feature>
<dbReference type="PANTHER" id="PTHR43054">
    <property type="match status" value="1"/>
</dbReference>
<evidence type="ECO:0000259" key="2">
    <source>
        <dbReference type="Pfam" id="PF22725"/>
    </source>
</evidence>
<dbReference type="Pfam" id="PF22725">
    <property type="entry name" value="GFO_IDH_MocA_C3"/>
    <property type="match status" value="1"/>
</dbReference>
<dbReference type="SUPFAM" id="SSF55347">
    <property type="entry name" value="Glyceraldehyde-3-phosphate dehydrogenase-like, C-terminal domain"/>
    <property type="match status" value="1"/>
</dbReference>
<protein>
    <recommendedName>
        <fullName evidence="5">NAD(P)-dependent oxidoreductase</fullName>
    </recommendedName>
</protein>
<dbReference type="EMBL" id="JAFREL020000003">
    <property type="protein sequence ID" value="MEO1772003.1"/>
    <property type="molecule type" value="Genomic_DNA"/>
</dbReference>
<evidence type="ECO:0000313" key="4">
    <source>
        <dbReference type="Proteomes" id="UP000664357"/>
    </source>
</evidence>